<dbReference type="EMBL" id="PJQY01003905">
    <property type="protein sequence ID" value="PQM33562.1"/>
    <property type="molecule type" value="Genomic_DNA"/>
</dbReference>
<gene>
    <name evidence="1" type="ORF">Pyn_21491</name>
</gene>
<proteinExistence type="predicted"/>
<protein>
    <submittedName>
        <fullName evidence="1">Uncharacterized protein</fullName>
    </submittedName>
</protein>
<evidence type="ECO:0000313" key="1">
    <source>
        <dbReference type="EMBL" id="PQM33562.1"/>
    </source>
</evidence>
<name>A0A314U9M7_PRUYE</name>
<sequence length="165" mass="18347">MAPKKSKAAKVSTGIPEWISEQAATEHADEFLSTLAQEQMDILSPVYSPFPITLRGPYQTPFLGPTILKLNPKISFRWILSWFVPHFRTAWRMSIGVPGKPTWDGWVKVPMKASKAEILRLKTYSGFMMTFQESVPAKFGSAPLAVTFLGLQTEACTRLRASGGN</sequence>
<organism evidence="1 2">
    <name type="scientific">Prunus yedoensis var. nudiflora</name>
    <dbReference type="NCBI Taxonomy" id="2094558"/>
    <lineage>
        <taxon>Eukaryota</taxon>
        <taxon>Viridiplantae</taxon>
        <taxon>Streptophyta</taxon>
        <taxon>Embryophyta</taxon>
        <taxon>Tracheophyta</taxon>
        <taxon>Spermatophyta</taxon>
        <taxon>Magnoliopsida</taxon>
        <taxon>eudicotyledons</taxon>
        <taxon>Gunneridae</taxon>
        <taxon>Pentapetalae</taxon>
        <taxon>rosids</taxon>
        <taxon>fabids</taxon>
        <taxon>Rosales</taxon>
        <taxon>Rosaceae</taxon>
        <taxon>Amygdaloideae</taxon>
        <taxon>Amygdaleae</taxon>
        <taxon>Prunus</taxon>
    </lineage>
</organism>
<dbReference type="AlphaFoldDB" id="A0A314U9M7"/>
<comment type="caution">
    <text evidence="1">The sequence shown here is derived from an EMBL/GenBank/DDBJ whole genome shotgun (WGS) entry which is preliminary data.</text>
</comment>
<dbReference type="Proteomes" id="UP000250321">
    <property type="component" value="Unassembled WGS sequence"/>
</dbReference>
<keyword evidence="2" id="KW-1185">Reference proteome</keyword>
<reference evidence="1 2" key="1">
    <citation type="submission" date="2018-02" db="EMBL/GenBank/DDBJ databases">
        <title>Draft genome of wild Prunus yedoensis var. nudiflora.</title>
        <authorList>
            <person name="Baek S."/>
            <person name="Kim J.-H."/>
            <person name="Choi K."/>
            <person name="Kim G.-B."/>
            <person name="Cho A."/>
            <person name="Jang H."/>
            <person name="Shin C.-H."/>
            <person name="Yu H.-J."/>
            <person name="Mun J.-H."/>
        </authorList>
    </citation>
    <scope>NUCLEOTIDE SEQUENCE [LARGE SCALE GENOMIC DNA]</scope>
    <source>
        <strain evidence="2">cv. Jeju island</strain>
        <tissue evidence="1">Leaf</tissue>
    </source>
</reference>
<accession>A0A314U9M7</accession>
<evidence type="ECO:0000313" key="2">
    <source>
        <dbReference type="Proteomes" id="UP000250321"/>
    </source>
</evidence>